<keyword evidence="13" id="KW-1185">Reference proteome</keyword>
<name>A0A5S9PZ87_9HYPH</name>
<comment type="similarity">
    <text evidence="2">Belongs to the anaerobic coproporphyrinogen-III oxidase family. HemW subfamily.</text>
</comment>
<dbReference type="GO" id="GO:0046872">
    <property type="term" value="F:metal ion binding"/>
    <property type="evidence" value="ECO:0007669"/>
    <property type="project" value="UniProtKB-UniRule"/>
</dbReference>
<dbReference type="EMBL" id="CACSAS010000001">
    <property type="protein sequence ID" value="CAA0110351.1"/>
    <property type="molecule type" value="Genomic_DNA"/>
</dbReference>
<proteinExistence type="inferred from homology"/>
<comment type="function">
    <text evidence="10">Probably acts as a heme chaperone, transferring heme to an unknown acceptor. Binds one molecule of heme per monomer, possibly covalently. Binds 1 [4Fe-4S] cluster. The cluster is coordinated with 3 cysteines and an exchangeable S-adenosyl-L-methionine.</text>
</comment>
<dbReference type="InterPro" id="IPR058240">
    <property type="entry name" value="rSAM_sf"/>
</dbReference>
<dbReference type="Gene3D" id="3.20.20.70">
    <property type="entry name" value="Aldolase class I"/>
    <property type="match status" value="1"/>
</dbReference>
<dbReference type="PANTHER" id="PTHR13932">
    <property type="entry name" value="COPROPORPHYRINIGEN III OXIDASE"/>
    <property type="match status" value="1"/>
</dbReference>
<dbReference type="InterPro" id="IPR006638">
    <property type="entry name" value="Elp3/MiaA/NifB-like_rSAM"/>
</dbReference>
<keyword evidence="10" id="KW-0963">Cytoplasm</keyword>
<evidence type="ECO:0000313" key="13">
    <source>
        <dbReference type="Proteomes" id="UP000433050"/>
    </source>
</evidence>
<dbReference type="Pfam" id="PF06969">
    <property type="entry name" value="HemN_C"/>
    <property type="match status" value="1"/>
</dbReference>
<dbReference type="InterPro" id="IPR007197">
    <property type="entry name" value="rSAM"/>
</dbReference>
<comment type="cofactor">
    <cofactor evidence="1">
        <name>[4Fe-4S] cluster</name>
        <dbReference type="ChEBI" id="CHEBI:49883"/>
    </cofactor>
</comment>
<dbReference type="SFLD" id="SFLDS00029">
    <property type="entry name" value="Radical_SAM"/>
    <property type="match status" value="1"/>
</dbReference>
<keyword evidence="6 10" id="KW-0479">Metal-binding</keyword>
<dbReference type="SFLD" id="SFLDF00288">
    <property type="entry name" value="HemN-like__clustered_with_nucl"/>
    <property type="match status" value="1"/>
</dbReference>
<accession>A0A5S9PZ87</accession>
<dbReference type="PROSITE" id="PS51918">
    <property type="entry name" value="RADICAL_SAM"/>
    <property type="match status" value="1"/>
</dbReference>
<keyword evidence="4 10" id="KW-0349">Heme</keyword>
<evidence type="ECO:0000259" key="11">
    <source>
        <dbReference type="PROSITE" id="PS51918"/>
    </source>
</evidence>
<dbReference type="NCBIfam" id="TIGR00539">
    <property type="entry name" value="hemN_rel"/>
    <property type="match status" value="1"/>
</dbReference>
<keyword evidence="9 10" id="KW-0143">Chaperone</keyword>
<dbReference type="SFLD" id="SFLDF00562">
    <property type="entry name" value="HemN-like__clustered_with_heat"/>
    <property type="match status" value="1"/>
</dbReference>
<dbReference type="CDD" id="cd01335">
    <property type="entry name" value="Radical_SAM"/>
    <property type="match status" value="1"/>
</dbReference>
<gene>
    <name evidence="12" type="primary">hemN_2</name>
    <name evidence="12" type="ORF">STARVERO_03825</name>
</gene>
<keyword evidence="8 10" id="KW-0411">Iron-sulfur</keyword>
<dbReference type="GO" id="GO:0004109">
    <property type="term" value="F:coproporphyrinogen oxidase activity"/>
    <property type="evidence" value="ECO:0007669"/>
    <property type="project" value="InterPro"/>
</dbReference>
<evidence type="ECO:0000256" key="1">
    <source>
        <dbReference type="ARBA" id="ARBA00001966"/>
    </source>
</evidence>
<dbReference type="GO" id="GO:0006779">
    <property type="term" value="P:porphyrin-containing compound biosynthetic process"/>
    <property type="evidence" value="ECO:0007669"/>
    <property type="project" value="InterPro"/>
</dbReference>
<dbReference type="InterPro" id="IPR004559">
    <property type="entry name" value="HemW-like"/>
</dbReference>
<keyword evidence="5 10" id="KW-0949">S-adenosyl-L-methionine</keyword>
<dbReference type="GO" id="GO:0005737">
    <property type="term" value="C:cytoplasm"/>
    <property type="evidence" value="ECO:0007669"/>
    <property type="project" value="UniProtKB-SubCell"/>
</dbReference>
<dbReference type="GO" id="GO:0051539">
    <property type="term" value="F:4 iron, 4 sulfur cluster binding"/>
    <property type="evidence" value="ECO:0007669"/>
    <property type="project" value="UniProtKB-UniRule"/>
</dbReference>
<reference evidence="12 13" key="1">
    <citation type="submission" date="2019-12" db="EMBL/GenBank/DDBJ databases">
        <authorList>
            <person name="Reyes-Prieto M."/>
        </authorList>
    </citation>
    <scope>NUCLEOTIDE SEQUENCE [LARGE SCALE GENOMIC DNA]</scope>
    <source>
        <strain evidence="12">HF14-78462</strain>
    </source>
</reference>
<dbReference type="SUPFAM" id="SSF102114">
    <property type="entry name" value="Radical SAM enzymes"/>
    <property type="match status" value="1"/>
</dbReference>
<dbReference type="RefSeq" id="WP_159601912.1">
    <property type="nucleotide sequence ID" value="NZ_CACSAS010000001.1"/>
</dbReference>
<evidence type="ECO:0000256" key="5">
    <source>
        <dbReference type="ARBA" id="ARBA00022691"/>
    </source>
</evidence>
<feature type="domain" description="Radical SAM core" evidence="11">
    <location>
        <begin position="8"/>
        <end position="244"/>
    </location>
</feature>
<evidence type="ECO:0000256" key="6">
    <source>
        <dbReference type="ARBA" id="ARBA00022723"/>
    </source>
</evidence>
<dbReference type="InterPro" id="IPR013785">
    <property type="entry name" value="Aldolase_TIM"/>
</dbReference>
<comment type="subcellular location">
    <subcellularLocation>
        <location evidence="10">Cytoplasm</location>
    </subcellularLocation>
</comment>
<evidence type="ECO:0000256" key="2">
    <source>
        <dbReference type="ARBA" id="ARBA00006100"/>
    </source>
</evidence>
<dbReference type="Pfam" id="PF04055">
    <property type="entry name" value="Radical_SAM"/>
    <property type="match status" value="1"/>
</dbReference>
<evidence type="ECO:0000256" key="9">
    <source>
        <dbReference type="ARBA" id="ARBA00023186"/>
    </source>
</evidence>
<organism evidence="12 13">
    <name type="scientific">Starkeya nomas</name>
    <dbReference type="NCBI Taxonomy" id="2666134"/>
    <lineage>
        <taxon>Bacteria</taxon>
        <taxon>Pseudomonadati</taxon>
        <taxon>Pseudomonadota</taxon>
        <taxon>Alphaproteobacteria</taxon>
        <taxon>Hyphomicrobiales</taxon>
        <taxon>Xanthobacteraceae</taxon>
        <taxon>Starkeya</taxon>
    </lineage>
</organism>
<evidence type="ECO:0000256" key="8">
    <source>
        <dbReference type="ARBA" id="ARBA00023014"/>
    </source>
</evidence>
<evidence type="ECO:0000256" key="10">
    <source>
        <dbReference type="RuleBase" id="RU364116"/>
    </source>
</evidence>
<evidence type="ECO:0000256" key="4">
    <source>
        <dbReference type="ARBA" id="ARBA00022617"/>
    </source>
</evidence>
<sequence length="390" mass="42390">MAPRPAPPPVDPGFGVYVHWPFCKAKCPYCDFNSHVRHSPPDQARFVAAFRAEIAHTRQRIGQRRTQSVFFGGGTPSLMDPATVGAILEAIDTAWPLDARAEVTLEANPTSVEAGRFRGYRAAGVNRVSLGVQALDDAALKALGRMHTAQEALGAVAVARAAFERVSFDLIYARPDQKPEDWAAELKRAIDEGCEHLSLYQLTIEDGTPFAALHRAGRLIVPDGDAARALWDVTQETTLAAGLPAYEISNHARPGAESRHNLLYWRYGEYAGVGPGAHGRLDTPEGRVATSTERSPEEWVARVEQAGHGVIVDERLSRAEQADEYLLMGLRLTEGIDRARFARLAGRDLDATHFATLLVEGLIEELPGERLRATAIGLPVLDAIVADLAA</sequence>
<dbReference type="Proteomes" id="UP000433050">
    <property type="component" value="Unassembled WGS sequence"/>
</dbReference>
<dbReference type="InterPro" id="IPR010723">
    <property type="entry name" value="HemN_C"/>
</dbReference>
<keyword evidence="7 10" id="KW-0408">Iron</keyword>
<protein>
    <recommendedName>
        <fullName evidence="3 10">Heme chaperone HemW</fullName>
    </recommendedName>
</protein>
<evidence type="ECO:0000313" key="12">
    <source>
        <dbReference type="EMBL" id="CAA0110351.1"/>
    </source>
</evidence>
<evidence type="ECO:0000256" key="3">
    <source>
        <dbReference type="ARBA" id="ARBA00017228"/>
    </source>
</evidence>
<keyword evidence="12" id="KW-0560">Oxidoreductase</keyword>
<evidence type="ECO:0000256" key="7">
    <source>
        <dbReference type="ARBA" id="ARBA00023004"/>
    </source>
</evidence>
<dbReference type="PANTHER" id="PTHR13932:SF5">
    <property type="entry name" value="RADICAL S-ADENOSYL METHIONINE DOMAIN-CONTAINING PROTEIN 1, MITOCHONDRIAL"/>
    <property type="match status" value="1"/>
</dbReference>
<dbReference type="SMART" id="SM00729">
    <property type="entry name" value="Elp3"/>
    <property type="match status" value="1"/>
</dbReference>
<dbReference type="SFLD" id="SFLDG01065">
    <property type="entry name" value="anaerobic_coproporphyrinogen-I"/>
    <property type="match status" value="1"/>
</dbReference>
<keyword evidence="10" id="KW-0004">4Fe-4S</keyword>
<dbReference type="AlphaFoldDB" id="A0A5S9PZ87"/>
<dbReference type="InterPro" id="IPR034505">
    <property type="entry name" value="Coproporphyrinogen-III_oxidase"/>
</dbReference>